<evidence type="ECO:0000256" key="2">
    <source>
        <dbReference type="ARBA" id="ARBA00023125"/>
    </source>
</evidence>
<dbReference type="InterPro" id="IPR003035">
    <property type="entry name" value="RWP-RK_dom"/>
</dbReference>
<feature type="region of interest" description="Disordered" evidence="5">
    <location>
        <begin position="841"/>
        <end position="871"/>
    </location>
</feature>
<keyword evidence="3" id="KW-0804">Transcription</keyword>
<reference evidence="8" key="1">
    <citation type="submission" date="2023-02" db="EMBL/GenBank/DDBJ databases">
        <title>Genome of toxic invasive species Heracleum sosnowskyi carries increased number of genes despite the absence of recent whole-genome duplications.</title>
        <authorList>
            <person name="Schelkunov M."/>
            <person name="Shtratnikova V."/>
            <person name="Makarenko M."/>
            <person name="Klepikova A."/>
            <person name="Omelchenko D."/>
            <person name="Novikova G."/>
            <person name="Obukhova E."/>
            <person name="Bogdanov V."/>
            <person name="Penin A."/>
            <person name="Logacheva M."/>
        </authorList>
    </citation>
    <scope>NUCLEOTIDE SEQUENCE</scope>
    <source>
        <strain evidence="8">Hsosn_3</strain>
        <tissue evidence="8">Leaf</tissue>
    </source>
</reference>
<dbReference type="SMART" id="SM00666">
    <property type="entry name" value="PB1"/>
    <property type="match status" value="1"/>
</dbReference>
<evidence type="ECO:0000259" key="6">
    <source>
        <dbReference type="PROSITE" id="PS51519"/>
    </source>
</evidence>
<dbReference type="InterPro" id="IPR055081">
    <property type="entry name" value="NLP1-9_GAF"/>
</dbReference>
<keyword evidence="2" id="KW-0238">DNA-binding</keyword>
<dbReference type="PANTHER" id="PTHR32002:SF35">
    <property type="entry name" value="PROTEIN NLP6"/>
    <property type="match status" value="1"/>
</dbReference>
<evidence type="ECO:0008006" key="10">
    <source>
        <dbReference type="Google" id="ProtNLM"/>
    </source>
</evidence>
<evidence type="ECO:0000256" key="4">
    <source>
        <dbReference type="ARBA" id="ARBA00023242"/>
    </source>
</evidence>
<keyword evidence="4" id="KW-0539">Nucleus</keyword>
<dbReference type="Pfam" id="PF22922">
    <property type="entry name" value="GAF_NLP"/>
    <property type="match status" value="1"/>
</dbReference>
<dbReference type="Gene3D" id="3.10.20.90">
    <property type="entry name" value="Phosphatidylinositol 3-kinase Catalytic Subunit, Chain A, domain 1"/>
    <property type="match status" value="1"/>
</dbReference>
<feature type="region of interest" description="Disordered" evidence="5">
    <location>
        <begin position="366"/>
        <end position="386"/>
    </location>
</feature>
<dbReference type="AlphaFoldDB" id="A0AAD8JF43"/>
<dbReference type="Proteomes" id="UP001237642">
    <property type="component" value="Unassembled WGS sequence"/>
</dbReference>
<evidence type="ECO:0000313" key="8">
    <source>
        <dbReference type="EMBL" id="KAK1403044.1"/>
    </source>
</evidence>
<evidence type="ECO:0000259" key="7">
    <source>
        <dbReference type="PROSITE" id="PS51745"/>
    </source>
</evidence>
<keyword evidence="9" id="KW-1185">Reference proteome</keyword>
<evidence type="ECO:0000256" key="5">
    <source>
        <dbReference type="SAM" id="MobiDB-lite"/>
    </source>
</evidence>
<organism evidence="8 9">
    <name type="scientific">Heracleum sosnowskyi</name>
    <dbReference type="NCBI Taxonomy" id="360622"/>
    <lineage>
        <taxon>Eukaryota</taxon>
        <taxon>Viridiplantae</taxon>
        <taxon>Streptophyta</taxon>
        <taxon>Embryophyta</taxon>
        <taxon>Tracheophyta</taxon>
        <taxon>Spermatophyta</taxon>
        <taxon>Magnoliopsida</taxon>
        <taxon>eudicotyledons</taxon>
        <taxon>Gunneridae</taxon>
        <taxon>Pentapetalae</taxon>
        <taxon>asterids</taxon>
        <taxon>campanulids</taxon>
        <taxon>Apiales</taxon>
        <taxon>Apiaceae</taxon>
        <taxon>Apioideae</taxon>
        <taxon>apioid superclade</taxon>
        <taxon>Tordylieae</taxon>
        <taxon>Tordyliinae</taxon>
        <taxon>Heracleum</taxon>
    </lineage>
</organism>
<dbReference type="EMBL" id="JAUIZM010000001">
    <property type="protein sequence ID" value="KAK1403044.1"/>
    <property type="molecule type" value="Genomic_DNA"/>
</dbReference>
<dbReference type="InterPro" id="IPR000270">
    <property type="entry name" value="PB1_dom"/>
</dbReference>
<protein>
    <recommendedName>
        <fullName evidence="10">PB1 domain-containing protein</fullName>
    </recommendedName>
</protein>
<evidence type="ECO:0000313" key="9">
    <source>
        <dbReference type="Proteomes" id="UP001237642"/>
    </source>
</evidence>
<dbReference type="PROSITE" id="PS51519">
    <property type="entry name" value="RWP_RK"/>
    <property type="match status" value="1"/>
</dbReference>
<dbReference type="PANTHER" id="PTHR32002">
    <property type="entry name" value="PROTEIN NLP8"/>
    <property type="match status" value="1"/>
</dbReference>
<dbReference type="GO" id="GO:0003700">
    <property type="term" value="F:DNA-binding transcription factor activity"/>
    <property type="evidence" value="ECO:0007669"/>
    <property type="project" value="InterPro"/>
</dbReference>
<dbReference type="Pfam" id="PF00564">
    <property type="entry name" value="PB1"/>
    <property type="match status" value="1"/>
</dbReference>
<evidence type="ECO:0000256" key="1">
    <source>
        <dbReference type="ARBA" id="ARBA00023015"/>
    </source>
</evidence>
<evidence type="ECO:0000256" key="3">
    <source>
        <dbReference type="ARBA" id="ARBA00023163"/>
    </source>
</evidence>
<gene>
    <name evidence="8" type="ORF">POM88_002649</name>
</gene>
<name>A0AAD8JF43_9APIA</name>
<dbReference type="InterPro" id="IPR053793">
    <property type="entry name" value="PB1-like"/>
</dbReference>
<accession>A0AAD8JF43</accession>
<dbReference type="PROSITE" id="PS51745">
    <property type="entry name" value="PB1"/>
    <property type="match status" value="1"/>
</dbReference>
<comment type="caution">
    <text evidence="8">The sequence shown here is derived from an EMBL/GenBank/DDBJ whole genome shotgun (WGS) entry which is preliminary data.</text>
</comment>
<dbReference type="GO" id="GO:0003677">
    <property type="term" value="F:DNA binding"/>
    <property type="evidence" value="ECO:0007669"/>
    <property type="project" value="UniProtKB-KW"/>
</dbReference>
<sequence>MKKNCRSSSKLLTPNHMEKTAAASFEDLECNLIIQWDWFCDWDFEGEWIHGKKFPPCVDLDDLDTVSSIITNCDGSERKGVKRNAVGDIGPTTRPSKNLPVDQLMLKMVSRHEMSKQLKKIQTESFNLETGDSEFSGVQLKKTMENANIASIYPKRPKTHDPTTLLSCSNLELEHKVQTLRNKATQLRGLLKFMEIPDNGFLAMDYWLKVMLLEMDDSLRVICETFSLPLAQYWGATDPYVGPLRMQLNIGEGLVGKTYLSHKSLFCRDIIELRKNNQPLAHYSLNCGSIACFTICLRSIFPKYRECVVEFFLPSQEMDSFYPQTLLNSLLATMKERPPYFMLASGEQLGELLSVDVINTSTMHNRPESFKIGQHKSSLSDHEDSKKEGDILFIEKSNVAINSDEATTSGETSKRTPVNVALITDLDELEEESLMKCTESKSLTSQLKRTKKIVEGERSTVRIDHSTSEMNLEKGMNHREGSVADELGDELEEVSPSMSIEPQSLASQPKRSEEILGDEGNTVKIDHSAMEMTSEEAILHKEHTMAEKRVVIGVEGSTVEDIGYTRSTASQPSSFQTMISLPQQEVEEDPSTQKLMLEDVVRTQIVVLEKDNTTINFASKTCIQETSEREKQSKNSNSYQKICEQFGRRLDDAGNGYSGDELEKESPIKCIKPKNLTSQPNRSGKISEEIGSTAEIDHSSKEITFEEATNHKEQTEAAQAVYYLEEDSYIQYTEPRSLTPRSKRTEIILKDDGNIMEKDHFAPEMILKESIQHRVHSVADQGVEPHISKQENMLEKDISYENLSQYFGRLLDDARKSFGVSRTAFKKMCRDVGITRWKYGKRNMGENSSKPRRRLNDEEGGRRNFSSGMIPVQDTPAVSDTSLDLKKMTVKATYNGVPIRFNLPDLSRLSELQDNVIKRLHLERNSFSIKYHDDEGEWVLIACDEDVRECVEFSRSLQKTTIKMLIDLPVDH</sequence>
<dbReference type="InterPro" id="IPR045012">
    <property type="entry name" value="NLP"/>
</dbReference>
<dbReference type="Pfam" id="PF02042">
    <property type="entry name" value="RWP-RK"/>
    <property type="match status" value="1"/>
</dbReference>
<dbReference type="SUPFAM" id="SSF54277">
    <property type="entry name" value="CAD &amp; PB1 domains"/>
    <property type="match status" value="1"/>
</dbReference>
<feature type="domain" description="PB1" evidence="7">
    <location>
        <begin position="887"/>
        <end position="969"/>
    </location>
</feature>
<reference evidence="8" key="2">
    <citation type="submission" date="2023-05" db="EMBL/GenBank/DDBJ databases">
        <authorList>
            <person name="Schelkunov M.I."/>
        </authorList>
    </citation>
    <scope>NUCLEOTIDE SEQUENCE</scope>
    <source>
        <strain evidence="8">Hsosn_3</strain>
        <tissue evidence="8">Leaf</tissue>
    </source>
</reference>
<keyword evidence="1" id="KW-0805">Transcription regulation</keyword>
<feature type="domain" description="RWP-RK" evidence="6">
    <location>
        <begin position="779"/>
        <end position="867"/>
    </location>
</feature>
<proteinExistence type="predicted"/>